<dbReference type="InterPro" id="IPR020846">
    <property type="entry name" value="MFS_dom"/>
</dbReference>
<feature type="transmembrane region" description="Helical" evidence="6">
    <location>
        <begin position="66"/>
        <end position="86"/>
    </location>
</feature>
<comment type="subcellular location">
    <subcellularLocation>
        <location evidence="1">Cell membrane</location>
        <topology evidence="1">Multi-pass membrane protein</topology>
    </subcellularLocation>
</comment>
<feature type="transmembrane region" description="Helical" evidence="6">
    <location>
        <begin position="312"/>
        <end position="331"/>
    </location>
</feature>
<dbReference type="InterPro" id="IPR036259">
    <property type="entry name" value="MFS_trans_sf"/>
</dbReference>
<feature type="domain" description="Major facilitator superfamily (MFS) profile" evidence="7">
    <location>
        <begin position="32"/>
        <end position="427"/>
    </location>
</feature>
<dbReference type="STRING" id="1423812.FD20_GL002061"/>
<dbReference type="InterPro" id="IPR050382">
    <property type="entry name" value="MFS_Na/Anion_cotransporter"/>
</dbReference>
<keyword evidence="2" id="KW-0813">Transport</keyword>
<evidence type="ECO:0000256" key="1">
    <source>
        <dbReference type="ARBA" id="ARBA00004651"/>
    </source>
</evidence>
<evidence type="ECO:0000256" key="6">
    <source>
        <dbReference type="SAM" id="Phobius"/>
    </source>
</evidence>
<evidence type="ECO:0000259" key="7">
    <source>
        <dbReference type="PROSITE" id="PS50850"/>
    </source>
</evidence>
<evidence type="ECO:0000313" key="9">
    <source>
        <dbReference type="Proteomes" id="UP000051155"/>
    </source>
</evidence>
<evidence type="ECO:0000256" key="5">
    <source>
        <dbReference type="ARBA" id="ARBA00023136"/>
    </source>
</evidence>
<dbReference type="EMBL" id="AZEG01000006">
    <property type="protein sequence ID" value="KRL38113.1"/>
    <property type="molecule type" value="Genomic_DNA"/>
</dbReference>
<evidence type="ECO:0000313" key="8">
    <source>
        <dbReference type="EMBL" id="KRL38113.1"/>
    </source>
</evidence>
<protein>
    <submittedName>
        <fullName evidence="8">Major facilitator family transporter</fullName>
    </submittedName>
</protein>
<dbReference type="PANTHER" id="PTHR11662">
    <property type="entry name" value="SOLUTE CARRIER FAMILY 17"/>
    <property type="match status" value="1"/>
</dbReference>
<dbReference type="RefSeq" id="WP_083489039.1">
    <property type="nucleotide sequence ID" value="NZ_AZEG01000006.1"/>
</dbReference>
<dbReference type="GO" id="GO:0022857">
    <property type="term" value="F:transmembrane transporter activity"/>
    <property type="evidence" value="ECO:0007669"/>
    <property type="project" value="InterPro"/>
</dbReference>
<feature type="transmembrane region" description="Helical" evidence="6">
    <location>
        <begin position="373"/>
        <end position="391"/>
    </location>
</feature>
<organism evidence="8 9">
    <name type="scientific">Liquorilactobacillus uvarum DSM 19971</name>
    <dbReference type="NCBI Taxonomy" id="1423812"/>
    <lineage>
        <taxon>Bacteria</taxon>
        <taxon>Bacillati</taxon>
        <taxon>Bacillota</taxon>
        <taxon>Bacilli</taxon>
        <taxon>Lactobacillales</taxon>
        <taxon>Lactobacillaceae</taxon>
        <taxon>Liquorilactobacillus</taxon>
    </lineage>
</organism>
<feature type="transmembrane region" description="Helical" evidence="6">
    <location>
        <begin position="245"/>
        <end position="266"/>
    </location>
</feature>
<dbReference type="PATRIC" id="fig|1423812.3.peg.2190"/>
<dbReference type="OrthoDB" id="9773404at2"/>
<feature type="transmembrane region" description="Helical" evidence="6">
    <location>
        <begin position="278"/>
        <end position="300"/>
    </location>
</feature>
<evidence type="ECO:0000256" key="3">
    <source>
        <dbReference type="ARBA" id="ARBA00022692"/>
    </source>
</evidence>
<dbReference type="Pfam" id="PF07690">
    <property type="entry name" value="MFS_1"/>
    <property type="match status" value="1"/>
</dbReference>
<evidence type="ECO:0000256" key="4">
    <source>
        <dbReference type="ARBA" id="ARBA00022989"/>
    </source>
</evidence>
<dbReference type="PROSITE" id="PS00216">
    <property type="entry name" value="SUGAR_TRANSPORT_1"/>
    <property type="match status" value="1"/>
</dbReference>
<sequence>MEKKIAEVPTKSSFAKRIAKPVEVSDRYWWKVVILSFFGWIFIYADRTVLNPTMPNIASAFHINNTSLGLINSVFFMAYALAQVPLGIIAEKVGRKYMIAFGFFLFGAMTFLSGIVTAFGAFLIIRAIAGLGEGAYYGPQYALSTEAIPPKRLTLGTAIINSGMAFGTSGGYLLSSILVLQNGGKWQQPFLIIAIPTILMGVLFTWILKEKIISPHHQKQTANFDSQQVVKSKIDFKQILTNRNLLLSFFICFCSIYAFFVIITWLPQYLQVERGFTGSSVGFISSLVPWASIPGALIVAKLNDYLGTYTKSLVSGLMILSIISVLGIVVAHSRIGLLFFLVMYGLTGKLALDPILVAFVAKNAKNSQLATTLSMYNFVGMSGSVLAPYVTGYLADKTGTMTVGFYLAAILLVLGGVAFLFTSKGKAVTRKL</sequence>
<name>A0A0R1Q0E8_9LACO</name>
<dbReference type="GO" id="GO:0005886">
    <property type="term" value="C:plasma membrane"/>
    <property type="evidence" value="ECO:0007669"/>
    <property type="project" value="UniProtKB-SubCell"/>
</dbReference>
<feature type="transmembrane region" description="Helical" evidence="6">
    <location>
        <begin position="337"/>
        <end position="361"/>
    </location>
</feature>
<dbReference type="InterPro" id="IPR005829">
    <property type="entry name" value="Sugar_transporter_CS"/>
</dbReference>
<dbReference type="AlphaFoldDB" id="A0A0R1Q0E8"/>
<dbReference type="Proteomes" id="UP000051155">
    <property type="component" value="Unassembled WGS sequence"/>
</dbReference>
<dbReference type="PROSITE" id="PS50850">
    <property type="entry name" value="MFS"/>
    <property type="match status" value="1"/>
</dbReference>
<keyword evidence="5 6" id="KW-0472">Membrane</keyword>
<keyword evidence="9" id="KW-1185">Reference proteome</keyword>
<feature type="transmembrane region" description="Helical" evidence="6">
    <location>
        <begin position="28"/>
        <end position="45"/>
    </location>
</feature>
<reference evidence="8 9" key="1">
    <citation type="journal article" date="2015" name="Genome Announc.">
        <title>Expanding the biotechnology potential of lactobacilli through comparative genomics of 213 strains and associated genera.</title>
        <authorList>
            <person name="Sun Z."/>
            <person name="Harris H.M."/>
            <person name="McCann A."/>
            <person name="Guo C."/>
            <person name="Argimon S."/>
            <person name="Zhang W."/>
            <person name="Yang X."/>
            <person name="Jeffery I.B."/>
            <person name="Cooney J.C."/>
            <person name="Kagawa T.F."/>
            <person name="Liu W."/>
            <person name="Song Y."/>
            <person name="Salvetti E."/>
            <person name="Wrobel A."/>
            <person name="Rasinkangas P."/>
            <person name="Parkhill J."/>
            <person name="Rea M.C."/>
            <person name="O'Sullivan O."/>
            <person name="Ritari J."/>
            <person name="Douillard F.P."/>
            <person name="Paul Ross R."/>
            <person name="Yang R."/>
            <person name="Briner A.E."/>
            <person name="Felis G.E."/>
            <person name="de Vos W.M."/>
            <person name="Barrangou R."/>
            <person name="Klaenhammer T.R."/>
            <person name="Caufield P.W."/>
            <person name="Cui Y."/>
            <person name="Zhang H."/>
            <person name="O'Toole P.W."/>
        </authorList>
    </citation>
    <scope>NUCLEOTIDE SEQUENCE [LARGE SCALE GENOMIC DNA]</scope>
    <source>
        <strain evidence="8 9">DSM 19971</strain>
    </source>
</reference>
<comment type="caution">
    <text evidence="8">The sequence shown here is derived from an EMBL/GenBank/DDBJ whole genome shotgun (WGS) entry which is preliminary data.</text>
</comment>
<keyword evidence="3 6" id="KW-0812">Transmembrane</keyword>
<feature type="transmembrane region" description="Helical" evidence="6">
    <location>
        <begin position="403"/>
        <end position="422"/>
    </location>
</feature>
<gene>
    <name evidence="8" type="ORF">FD20_GL002061</name>
</gene>
<feature type="transmembrane region" description="Helical" evidence="6">
    <location>
        <begin position="186"/>
        <end position="208"/>
    </location>
</feature>
<dbReference type="Gene3D" id="1.20.1250.20">
    <property type="entry name" value="MFS general substrate transporter like domains"/>
    <property type="match status" value="2"/>
</dbReference>
<proteinExistence type="predicted"/>
<evidence type="ECO:0000256" key="2">
    <source>
        <dbReference type="ARBA" id="ARBA00022448"/>
    </source>
</evidence>
<feature type="transmembrane region" description="Helical" evidence="6">
    <location>
        <begin position="98"/>
        <end position="125"/>
    </location>
</feature>
<dbReference type="PANTHER" id="PTHR11662:SF399">
    <property type="entry name" value="FI19708P1-RELATED"/>
    <property type="match status" value="1"/>
</dbReference>
<dbReference type="SUPFAM" id="SSF103473">
    <property type="entry name" value="MFS general substrate transporter"/>
    <property type="match status" value="1"/>
</dbReference>
<keyword evidence="4 6" id="KW-1133">Transmembrane helix</keyword>
<dbReference type="InterPro" id="IPR011701">
    <property type="entry name" value="MFS"/>
</dbReference>
<accession>A0A0R1Q0E8</accession>